<comment type="caution">
    <text evidence="1">The sequence shown here is derived from an EMBL/GenBank/DDBJ whole genome shotgun (WGS) entry which is preliminary data.</text>
</comment>
<dbReference type="EMBL" id="QYUO01000003">
    <property type="protein sequence ID" value="RJF92674.1"/>
    <property type="molecule type" value="Genomic_DNA"/>
</dbReference>
<sequence length="69" mass="7857">MYMIERQGDLYRIECEEHGESYPGWRTFEQIPQKVQKRLAIVQAATSGVNCGNVDGVGEKVSATEYLIY</sequence>
<evidence type="ECO:0000313" key="1">
    <source>
        <dbReference type="EMBL" id="RJF92674.1"/>
    </source>
</evidence>
<accession>A0A3A3FJD7</accession>
<name>A0A3A3FJD7_9BURK</name>
<protein>
    <submittedName>
        <fullName evidence="1">Uncharacterized protein</fullName>
    </submittedName>
</protein>
<gene>
    <name evidence="1" type="ORF">D3871_29270</name>
</gene>
<evidence type="ECO:0000313" key="2">
    <source>
        <dbReference type="Proteomes" id="UP000265955"/>
    </source>
</evidence>
<dbReference type="RefSeq" id="WP_119772665.1">
    <property type="nucleotide sequence ID" value="NZ_QYUO01000003.1"/>
</dbReference>
<dbReference type="Proteomes" id="UP000265955">
    <property type="component" value="Unassembled WGS sequence"/>
</dbReference>
<organism evidence="1 2">
    <name type="scientific">Noviherbaspirillum saxi</name>
    <dbReference type="NCBI Taxonomy" id="2320863"/>
    <lineage>
        <taxon>Bacteria</taxon>
        <taxon>Pseudomonadati</taxon>
        <taxon>Pseudomonadota</taxon>
        <taxon>Betaproteobacteria</taxon>
        <taxon>Burkholderiales</taxon>
        <taxon>Oxalobacteraceae</taxon>
        <taxon>Noviherbaspirillum</taxon>
    </lineage>
</organism>
<proteinExistence type="predicted"/>
<dbReference type="AlphaFoldDB" id="A0A3A3FJD7"/>
<keyword evidence="2" id="KW-1185">Reference proteome</keyword>
<reference evidence="2" key="1">
    <citation type="submission" date="2018-09" db="EMBL/GenBank/DDBJ databases">
        <authorList>
            <person name="Zhu H."/>
        </authorList>
    </citation>
    <scope>NUCLEOTIDE SEQUENCE [LARGE SCALE GENOMIC DNA]</scope>
    <source>
        <strain evidence="2">K1R23-30</strain>
    </source>
</reference>